<keyword evidence="2" id="KW-0732">Signal</keyword>
<evidence type="ECO:0000313" key="4">
    <source>
        <dbReference type="Proteomes" id="UP000271098"/>
    </source>
</evidence>
<dbReference type="EMBL" id="UYRT01008053">
    <property type="protein sequence ID" value="VDK44115.1"/>
    <property type="molecule type" value="Genomic_DNA"/>
</dbReference>
<feature type="signal peptide" evidence="2">
    <location>
        <begin position="1"/>
        <end position="17"/>
    </location>
</feature>
<name>A0A183D6I5_9BILA</name>
<accession>A0A183D6I5</accession>
<sequence length="121" mass="14238">MVMLIVLGLAFLKHISCKFMNRFSCVVWQLLLRFFAVLSSKTPEDAKKKKRKKERKGDTQTSAQRFSRRDYGHRRDPPTRRTRTGHKIKGRGALRFRTPDGSDHDGSRTPPHWRREEVVVF</sequence>
<feature type="compositionally biased region" description="Basic and acidic residues" evidence="1">
    <location>
        <begin position="67"/>
        <end position="79"/>
    </location>
</feature>
<organism evidence="5">
    <name type="scientific">Gongylonema pulchrum</name>
    <dbReference type="NCBI Taxonomy" id="637853"/>
    <lineage>
        <taxon>Eukaryota</taxon>
        <taxon>Metazoa</taxon>
        <taxon>Ecdysozoa</taxon>
        <taxon>Nematoda</taxon>
        <taxon>Chromadorea</taxon>
        <taxon>Rhabditida</taxon>
        <taxon>Spirurina</taxon>
        <taxon>Spiruromorpha</taxon>
        <taxon>Spiruroidea</taxon>
        <taxon>Gongylonematidae</taxon>
        <taxon>Gongylonema</taxon>
    </lineage>
</organism>
<feature type="region of interest" description="Disordered" evidence="1">
    <location>
        <begin position="42"/>
        <end position="114"/>
    </location>
</feature>
<dbReference type="AlphaFoldDB" id="A0A183D6I5"/>
<gene>
    <name evidence="3" type="ORF">GPUH_LOCUS4326</name>
</gene>
<keyword evidence="4" id="KW-1185">Reference proteome</keyword>
<reference evidence="3 4" key="2">
    <citation type="submission" date="2018-11" db="EMBL/GenBank/DDBJ databases">
        <authorList>
            <consortium name="Pathogen Informatics"/>
        </authorList>
    </citation>
    <scope>NUCLEOTIDE SEQUENCE [LARGE SCALE GENOMIC DNA]</scope>
</reference>
<feature type="chain" id="PRO_5043138614" evidence="2">
    <location>
        <begin position="18"/>
        <end position="121"/>
    </location>
</feature>
<evidence type="ECO:0000313" key="5">
    <source>
        <dbReference type="WBParaSite" id="GPUH_0000433301-mRNA-1"/>
    </source>
</evidence>
<dbReference type="Proteomes" id="UP000271098">
    <property type="component" value="Unassembled WGS sequence"/>
</dbReference>
<evidence type="ECO:0000256" key="1">
    <source>
        <dbReference type="SAM" id="MobiDB-lite"/>
    </source>
</evidence>
<evidence type="ECO:0000256" key="2">
    <source>
        <dbReference type="SAM" id="SignalP"/>
    </source>
</evidence>
<dbReference type="WBParaSite" id="GPUH_0000433301-mRNA-1">
    <property type="protein sequence ID" value="GPUH_0000433301-mRNA-1"/>
    <property type="gene ID" value="GPUH_0000433301"/>
</dbReference>
<feature type="compositionally biased region" description="Basic and acidic residues" evidence="1">
    <location>
        <begin position="97"/>
        <end position="114"/>
    </location>
</feature>
<protein>
    <submittedName>
        <fullName evidence="5">Secreted protein</fullName>
    </submittedName>
</protein>
<reference evidence="5" key="1">
    <citation type="submission" date="2016-06" db="UniProtKB">
        <authorList>
            <consortium name="WormBaseParasite"/>
        </authorList>
    </citation>
    <scope>IDENTIFICATION</scope>
</reference>
<feature type="compositionally biased region" description="Basic residues" evidence="1">
    <location>
        <begin position="80"/>
        <end position="94"/>
    </location>
</feature>
<proteinExistence type="predicted"/>
<evidence type="ECO:0000313" key="3">
    <source>
        <dbReference type="EMBL" id="VDK44115.1"/>
    </source>
</evidence>